<dbReference type="PANTHER" id="PTHR11177:SF317">
    <property type="entry name" value="CHITINASE 12-RELATED"/>
    <property type="match status" value="1"/>
</dbReference>
<dbReference type="InterPro" id="IPR050314">
    <property type="entry name" value="Glycosyl_Hydrlase_18"/>
</dbReference>
<dbReference type="GO" id="GO:0006032">
    <property type="term" value="P:chitin catabolic process"/>
    <property type="evidence" value="ECO:0007669"/>
    <property type="project" value="TreeGrafter"/>
</dbReference>
<dbReference type="InterPro" id="IPR001223">
    <property type="entry name" value="Glyco_hydro18_cat"/>
</dbReference>
<name>A0A851GIK1_9BACT</name>
<dbReference type="PROSITE" id="PS51910">
    <property type="entry name" value="GH18_2"/>
    <property type="match status" value="1"/>
</dbReference>
<gene>
    <name evidence="4" type="ORF">HW115_05405</name>
</gene>
<evidence type="ECO:0000256" key="2">
    <source>
        <dbReference type="ARBA" id="ARBA00012729"/>
    </source>
</evidence>
<dbReference type="SMART" id="SM00636">
    <property type="entry name" value="Glyco_18"/>
    <property type="match status" value="1"/>
</dbReference>
<comment type="catalytic activity">
    <reaction evidence="1">
        <text>Random endo-hydrolysis of N-acetyl-beta-D-glucosaminide (1-&gt;4)-beta-linkages in chitin and chitodextrins.</text>
        <dbReference type="EC" id="3.2.1.14"/>
    </reaction>
</comment>
<dbReference type="GO" id="GO:0008843">
    <property type="term" value="F:endochitinase activity"/>
    <property type="evidence" value="ECO:0007669"/>
    <property type="project" value="UniProtKB-EC"/>
</dbReference>
<dbReference type="Proteomes" id="UP000557872">
    <property type="component" value="Unassembled WGS sequence"/>
</dbReference>
<sequence length="303" mass="33820">MPLLRLTLLIGTCLTLIILPGLRAAPQMEVIGYLPEYRVATIQPSQVKGVTTLIYFGIEPQADGEIPANTIKPETLKKLKSLQKSAQCQLLLCAGGWKRSKNFPVLAANPIAKKKFIQGLVQFCQTHGFNGIDYDWEHPKGKKEMADYQALLRDTAKVFHTNNLKVTIAQASWQNIEKQGYAAVDRVHLMSYDHAYPQATIEKSTADVQRLIQWGCPPNKIALGVPFYGRNQKRDAKAYSQLIQHQAATSDTVDGFAINSPATMRLKVRYARKQQLAGIMIWELGQDSTKAETSLLQAILDQK</sequence>
<dbReference type="InterPro" id="IPR011583">
    <property type="entry name" value="Chitinase_II/V-like_cat"/>
</dbReference>
<organism evidence="4 5">
    <name type="scientific">Oceaniferula marina</name>
    <dbReference type="NCBI Taxonomy" id="2748318"/>
    <lineage>
        <taxon>Bacteria</taxon>
        <taxon>Pseudomonadati</taxon>
        <taxon>Verrucomicrobiota</taxon>
        <taxon>Verrucomicrobiia</taxon>
        <taxon>Verrucomicrobiales</taxon>
        <taxon>Verrucomicrobiaceae</taxon>
        <taxon>Oceaniferula</taxon>
    </lineage>
</organism>
<comment type="caution">
    <text evidence="4">The sequence shown here is derived from an EMBL/GenBank/DDBJ whole genome shotgun (WGS) entry which is preliminary data.</text>
</comment>
<keyword evidence="5" id="KW-1185">Reference proteome</keyword>
<proteinExistence type="predicted"/>
<dbReference type="Pfam" id="PF00704">
    <property type="entry name" value="Glyco_hydro_18"/>
    <property type="match status" value="1"/>
</dbReference>
<dbReference type="GO" id="GO:0005576">
    <property type="term" value="C:extracellular region"/>
    <property type="evidence" value="ECO:0007669"/>
    <property type="project" value="TreeGrafter"/>
</dbReference>
<dbReference type="Gene3D" id="3.40.5.30">
    <property type="entry name" value="(Trans)glycosidases - domain 2"/>
    <property type="match status" value="1"/>
</dbReference>
<protein>
    <recommendedName>
        <fullName evidence="2">chitinase</fullName>
        <ecNumber evidence="2">3.2.1.14</ecNumber>
    </recommendedName>
</protein>
<dbReference type="GO" id="GO:0005975">
    <property type="term" value="P:carbohydrate metabolic process"/>
    <property type="evidence" value="ECO:0007669"/>
    <property type="project" value="InterPro"/>
</dbReference>
<keyword evidence="4" id="KW-0378">Hydrolase</keyword>
<reference evidence="4 5" key="1">
    <citation type="submission" date="2020-07" db="EMBL/GenBank/DDBJ databases">
        <title>Roseicoccus Jingziensis gen. nov., sp. nov., isolated from coastal seawater.</title>
        <authorList>
            <person name="Feng X."/>
        </authorList>
    </citation>
    <scope>NUCLEOTIDE SEQUENCE [LARGE SCALE GENOMIC DNA]</scope>
    <source>
        <strain evidence="4 5">N1E253</strain>
    </source>
</reference>
<dbReference type="EC" id="3.2.1.14" evidence="2"/>
<dbReference type="SUPFAM" id="SSF51445">
    <property type="entry name" value="(Trans)glycosidases"/>
    <property type="match status" value="1"/>
</dbReference>
<evidence type="ECO:0000313" key="4">
    <source>
        <dbReference type="EMBL" id="NWK55035.1"/>
    </source>
</evidence>
<dbReference type="GO" id="GO:0008061">
    <property type="term" value="F:chitin binding"/>
    <property type="evidence" value="ECO:0007669"/>
    <property type="project" value="InterPro"/>
</dbReference>
<evidence type="ECO:0000256" key="1">
    <source>
        <dbReference type="ARBA" id="ARBA00000822"/>
    </source>
</evidence>
<evidence type="ECO:0000259" key="3">
    <source>
        <dbReference type="PROSITE" id="PS51910"/>
    </source>
</evidence>
<dbReference type="RefSeq" id="WP_178931577.1">
    <property type="nucleotide sequence ID" value="NZ_JACBAZ010000002.1"/>
</dbReference>
<accession>A0A851GIK1</accession>
<dbReference type="Gene3D" id="3.20.20.80">
    <property type="entry name" value="Glycosidases"/>
    <property type="match status" value="1"/>
</dbReference>
<dbReference type="InterPro" id="IPR017853">
    <property type="entry name" value="GH"/>
</dbReference>
<dbReference type="AlphaFoldDB" id="A0A851GIK1"/>
<evidence type="ECO:0000313" key="5">
    <source>
        <dbReference type="Proteomes" id="UP000557872"/>
    </source>
</evidence>
<dbReference type="EMBL" id="JACBAZ010000002">
    <property type="protein sequence ID" value="NWK55035.1"/>
    <property type="molecule type" value="Genomic_DNA"/>
</dbReference>
<dbReference type="PANTHER" id="PTHR11177">
    <property type="entry name" value="CHITINASE"/>
    <property type="match status" value="1"/>
</dbReference>
<feature type="domain" description="GH18" evidence="3">
    <location>
        <begin position="28"/>
        <end position="303"/>
    </location>
</feature>